<dbReference type="SMART" id="SM00418">
    <property type="entry name" value="HTH_ARSR"/>
    <property type="match status" value="1"/>
</dbReference>
<evidence type="ECO:0000256" key="1">
    <source>
        <dbReference type="ARBA" id="ARBA00023015"/>
    </source>
</evidence>
<dbReference type="EMBL" id="BAAAFZ010000064">
    <property type="protein sequence ID" value="GAA0597648.1"/>
    <property type="molecule type" value="Genomic_DNA"/>
</dbReference>
<dbReference type="InterPro" id="IPR011991">
    <property type="entry name" value="ArsR-like_HTH"/>
</dbReference>
<keyword evidence="2" id="KW-0238">DNA-binding</keyword>
<accession>A0ABN1FTW1</accession>
<feature type="domain" description="HTH arsR-type" evidence="4">
    <location>
        <begin position="1"/>
        <end position="95"/>
    </location>
</feature>
<evidence type="ECO:0000313" key="6">
    <source>
        <dbReference type="Proteomes" id="UP001501588"/>
    </source>
</evidence>
<proteinExistence type="predicted"/>
<keyword evidence="3" id="KW-0804">Transcription</keyword>
<evidence type="ECO:0000256" key="2">
    <source>
        <dbReference type="ARBA" id="ARBA00023125"/>
    </source>
</evidence>
<dbReference type="Proteomes" id="UP001501588">
    <property type="component" value="Unassembled WGS sequence"/>
</dbReference>
<dbReference type="PRINTS" id="PR00778">
    <property type="entry name" value="HTHARSR"/>
</dbReference>
<dbReference type="InterPro" id="IPR036388">
    <property type="entry name" value="WH-like_DNA-bd_sf"/>
</dbReference>
<dbReference type="Pfam" id="PF12840">
    <property type="entry name" value="HTH_20"/>
    <property type="match status" value="1"/>
</dbReference>
<dbReference type="InterPro" id="IPR036390">
    <property type="entry name" value="WH_DNA-bd_sf"/>
</dbReference>
<keyword evidence="6" id="KW-1185">Reference proteome</keyword>
<evidence type="ECO:0000313" key="5">
    <source>
        <dbReference type="EMBL" id="GAA0597648.1"/>
    </source>
</evidence>
<comment type="caution">
    <text evidence="5">The sequence shown here is derived from an EMBL/GenBank/DDBJ whole genome shotgun (WGS) entry which is preliminary data.</text>
</comment>
<sequence>MEKTDAIAALAALAQESRLDVFRLLVQAGAEGMPAGRIGERLGLPSATLSFHLNQLRQAGLVTFRREGRSLIYAAAYDAMNDLLAFLTENCCRGEAAGCGVIGVAGGACEASTTVTVEQGSVRR</sequence>
<dbReference type="InterPro" id="IPR001845">
    <property type="entry name" value="HTH_ArsR_DNA-bd_dom"/>
</dbReference>
<dbReference type="Gene3D" id="1.10.10.10">
    <property type="entry name" value="Winged helix-like DNA-binding domain superfamily/Winged helix DNA-binding domain"/>
    <property type="match status" value="1"/>
</dbReference>
<name>A0ABN1FTW1_9PROT</name>
<protein>
    <recommendedName>
        <fullName evidence="4">HTH arsR-type domain-containing protein</fullName>
    </recommendedName>
</protein>
<keyword evidence="1" id="KW-0805">Transcription regulation</keyword>
<dbReference type="InterPro" id="IPR051011">
    <property type="entry name" value="Metal_resp_trans_reg"/>
</dbReference>
<dbReference type="PANTHER" id="PTHR43132:SF2">
    <property type="entry name" value="ARSENICAL RESISTANCE OPERON REPRESSOR ARSR-RELATED"/>
    <property type="match status" value="1"/>
</dbReference>
<gene>
    <name evidence="5" type="ORF">GCM10009416_39860</name>
</gene>
<dbReference type="CDD" id="cd00090">
    <property type="entry name" value="HTH_ARSR"/>
    <property type="match status" value="1"/>
</dbReference>
<dbReference type="RefSeq" id="WP_343897157.1">
    <property type="nucleotide sequence ID" value="NZ_BAAAFZ010000064.1"/>
</dbReference>
<dbReference type="SUPFAM" id="SSF46785">
    <property type="entry name" value="Winged helix' DNA-binding domain"/>
    <property type="match status" value="1"/>
</dbReference>
<evidence type="ECO:0000259" key="4">
    <source>
        <dbReference type="PROSITE" id="PS50987"/>
    </source>
</evidence>
<evidence type="ECO:0000256" key="3">
    <source>
        <dbReference type="ARBA" id="ARBA00023163"/>
    </source>
</evidence>
<reference evidence="5 6" key="1">
    <citation type="journal article" date="2019" name="Int. J. Syst. Evol. Microbiol.">
        <title>The Global Catalogue of Microorganisms (GCM) 10K type strain sequencing project: providing services to taxonomists for standard genome sequencing and annotation.</title>
        <authorList>
            <consortium name="The Broad Institute Genomics Platform"/>
            <consortium name="The Broad Institute Genome Sequencing Center for Infectious Disease"/>
            <person name="Wu L."/>
            <person name="Ma J."/>
        </authorList>
    </citation>
    <scope>NUCLEOTIDE SEQUENCE [LARGE SCALE GENOMIC DNA]</scope>
    <source>
        <strain evidence="5 6">JCM 9933</strain>
    </source>
</reference>
<dbReference type="PROSITE" id="PS50987">
    <property type="entry name" value="HTH_ARSR_2"/>
    <property type="match status" value="1"/>
</dbReference>
<dbReference type="PANTHER" id="PTHR43132">
    <property type="entry name" value="ARSENICAL RESISTANCE OPERON REPRESSOR ARSR-RELATED"/>
    <property type="match status" value="1"/>
</dbReference>
<dbReference type="NCBIfam" id="NF033788">
    <property type="entry name" value="HTH_metalloreg"/>
    <property type="match status" value="1"/>
</dbReference>
<organism evidence="5 6">
    <name type="scientific">Craurococcus roseus</name>
    <dbReference type="NCBI Taxonomy" id="77585"/>
    <lineage>
        <taxon>Bacteria</taxon>
        <taxon>Pseudomonadati</taxon>
        <taxon>Pseudomonadota</taxon>
        <taxon>Alphaproteobacteria</taxon>
        <taxon>Acetobacterales</taxon>
        <taxon>Acetobacteraceae</taxon>
        <taxon>Craurococcus</taxon>
    </lineage>
</organism>